<dbReference type="NCBIfam" id="TIGR01730">
    <property type="entry name" value="RND_mfp"/>
    <property type="match status" value="1"/>
</dbReference>
<dbReference type="InterPro" id="IPR006143">
    <property type="entry name" value="RND_pump_MFP"/>
</dbReference>
<dbReference type="AlphaFoldDB" id="A0A2T7BI46"/>
<evidence type="ECO:0000256" key="3">
    <source>
        <dbReference type="SAM" id="SignalP"/>
    </source>
</evidence>
<evidence type="ECO:0000313" key="6">
    <source>
        <dbReference type="Proteomes" id="UP000244450"/>
    </source>
</evidence>
<dbReference type="Proteomes" id="UP000244450">
    <property type="component" value="Unassembled WGS sequence"/>
</dbReference>
<dbReference type="Pfam" id="PF25967">
    <property type="entry name" value="RND-MFP_C"/>
    <property type="match status" value="1"/>
</dbReference>
<comment type="caution">
    <text evidence="5">The sequence shown here is derived from an EMBL/GenBank/DDBJ whole genome shotgun (WGS) entry which is preliminary data.</text>
</comment>
<comment type="similarity">
    <text evidence="1">Belongs to the membrane fusion protein (MFP) (TC 8.A.1) family.</text>
</comment>
<feature type="coiled-coil region" evidence="2">
    <location>
        <begin position="123"/>
        <end position="150"/>
    </location>
</feature>
<proteinExistence type="inferred from homology"/>
<feature type="signal peptide" evidence="3">
    <location>
        <begin position="1"/>
        <end position="23"/>
    </location>
</feature>
<dbReference type="InterPro" id="IPR058627">
    <property type="entry name" value="MdtA-like_C"/>
</dbReference>
<feature type="domain" description="Multidrug resistance protein MdtA-like C-terminal permuted SH3" evidence="4">
    <location>
        <begin position="276"/>
        <end position="333"/>
    </location>
</feature>
<keyword evidence="6" id="KW-1185">Reference proteome</keyword>
<dbReference type="PANTHER" id="PTHR30469:SF15">
    <property type="entry name" value="HLYD FAMILY OF SECRETION PROTEINS"/>
    <property type="match status" value="1"/>
</dbReference>
<dbReference type="Gene3D" id="2.40.420.20">
    <property type="match status" value="1"/>
</dbReference>
<evidence type="ECO:0000256" key="2">
    <source>
        <dbReference type="SAM" id="Coils"/>
    </source>
</evidence>
<dbReference type="Gene3D" id="2.40.30.170">
    <property type="match status" value="1"/>
</dbReference>
<feature type="chain" id="PRO_5015651002" evidence="3">
    <location>
        <begin position="24"/>
        <end position="346"/>
    </location>
</feature>
<organism evidence="5 6">
    <name type="scientific">Chitinophaga parva</name>
    <dbReference type="NCBI Taxonomy" id="2169414"/>
    <lineage>
        <taxon>Bacteria</taxon>
        <taxon>Pseudomonadati</taxon>
        <taxon>Bacteroidota</taxon>
        <taxon>Chitinophagia</taxon>
        <taxon>Chitinophagales</taxon>
        <taxon>Chitinophagaceae</taxon>
        <taxon>Chitinophaga</taxon>
    </lineage>
</organism>
<dbReference type="RefSeq" id="WP_108687796.1">
    <property type="nucleotide sequence ID" value="NZ_QCYK01000002.1"/>
</dbReference>
<gene>
    <name evidence="5" type="ORF">DCC81_17075</name>
</gene>
<dbReference type="GO" id="GO:0015562">
    <property type="term" value="F:efflux transmembrane transporter activity"/>
    <property type="evidence" value="ECO:0007669"/>
    <property type="project" value="TreeGrafter"/>
</dbReference>
<dbReference type="SUPFAM" id="SSF111369">
    <property type="entry name" value="HlyD-like secretion proteins"/>
    <property type="match status" value="1"/>
</dbReference>
<dbReference type="Gene3D" id="2.40.50.100">
    <property type="match status" value="1"/>
</dbReference>
<name>A0A2T7BI46_9BACT</name>
<keyword evidence="2" id="KW-0175">Coiled coil</keyword>
<dbReference type="OrthoDB" id="9798190at2"/>
<dbReference type="PANTHER" id="PTHR30469">
    <property type="entry name" value="MULTIDRUG RESISTANCE PROTEIN MDTA"/>
    <property type="match status" value="1"/>
</dbReference>
<evidence type="ECO:0000259" key="4">
    <source>
        <dbReference type="Pfam" id="PF25967"/>
    </source>
</evidence>
<dbReference type="PROSITE" id="PS51257">
    <property type="entry name" value="PROKAR_LIPOPROTEIN"/>
    <property type="match status" value="1"/>
</dbReference>
<keyword evidence="3" id="KW-0732">Signal</keyword>
<sequence>MKQVFFFCLPVILLMASCGTSSPAPEETVNITPVKTAAVAMRSYVAPIICSGTIGSDKETRLSFKTGGIIARLNVEEGDAVHAGQLLGTLNLTEIHAQALQARQGYDKALRQQQRTRNLYNDSTATREELENSQTALDMAEQQLNIAKFNEQYAAIYANQSGRVLHKLMNTGEIAAPGQAVYVINSTNAADWVIRTGVADRDWARLKIGDTASLSLDAYPGKTLKAVLTERGEAADAATGTFPLKLKVLPGGIALASGLTAKISLYPSEAAPLAFVPVEAITEVNHTTAYVYTINADGKSVSRHAVNIACQLKDAVGVDKGLENISRVVTDGAAFLRENSFVKETK</sequence>
<reference evidence="5 6" key="1">
    <citation type="submission" date="2018-04" db="EMBL/GenBank/DDBJ databases">
        <title>Chitinophaga fuyangensis sp. nov., isolated from soil in a chemical factory.</title>
        <authorList>
            <person name="Chen K."/>
        </authorList>
    </citation>
    <scope>NUCLEOTIDE SEQUENCE [LARGE SCALE GENOMIC DNA]</scope>
    <source>
        <strain evidence="5 6">LY-1</strain>
    </source>
</reference>
<evidence type="ECO:0000313" key="5">
    <source>
        <dbReference type="EMBL" id="PUZ25957.1"/>
    </source>
</evidence>
<dbReference type="EMBL" id="QCYK01000002">
    <property type="protein sequence ID" value="PUZ25957.1"/>
    <property type="molecule type" value="Genomic_DNA"/>
</dbReference>
<evidence type="ECO:0000256" key="1">
    <source>
        <dbReference type="ARBA" id="ARBA00009477"/>
    </source>
</evidence>
<accession>A0A2T7BI46</accession>
<dbReference type="GO" id="GO:1990281">
    <property type="term" value="C:efflux pump complex"/>
    <property type="evidence" value="ECO:0007669"/>
    <property type="project" value="TreeGrafter"/>
</dbReference>
<protein>
    <submittedName>
        <fullName evidence="5">Efflux RND transporter periplasmic adaptor subunit</fullName>
    </submittedName>
</protein>